<reference evidence="1" key="1">
    <citation type="journal article" date="2020" name="Nature">
        <title>Giant virus diversity and host interactions through global metagenomics.</title>
        <authorList>
            <person name="Schulz F."/>
            <person name="Roux S."/>
            <person name="Paez-Espino D."/>
            <person name="Jungbluth S."/>
            <person name="Walsh D.A."/>
            <person name="Denef V.J."/>
            <person name="McMahon K.D."/>
            <person name="Konstantinidis K.T."/>
            <person name="Eloe-Fadrosh E.A."/>
            <person name="Kyrpides N.C."/>
            <person name="Woyke T."/>
        </authorList>
    </citation>
    <scope>NUCLEOTIDE SEQUENCE</scope>
    <source>
        <strain evidence="1">GVMAG-M-3300010158-59</strain>
    </source>
</reference>
<sequence length="154" mass="18344">MSSETICVAVGEHNYLKKVTPSGRCVHDYGDMVVAKRTPFNLLLQKYNMLQDPPEKFLGRFDRRLAVFDKRRFDEMDVQTREEEKEKEKEKEDLIAGQEYTVKVTKWCCEFRFTHYIDGPFYKWQSQKGFFLVLLQEEVDTLTEREKVNLKIVC</sequence>
<dbReference type="AlphaFoldDB" id="A0A6C0B9S2"/>
<organism evidence="1">
    <name type="scientific">viral metagenome</name>
    <dbReference type="NCBI Taxonomy" id="1070528"/>
    <lineage>
        <taxon>unclassified sequences</taxon>
        <taxon>metagenomes</taxon>
        <taxon>organismal metagenomes</taxon>
    </lineage>
</organism>
<evidence type="ECO:0000313" key="1">
    <source>
        <dbReference type="EMBL" id="QHS88997.1"/>
    </source>
</evidence>
<dbReference type="EMBL" id="MN739104">
    <property type="protein sequence ID" value="QHS88997.1"/>
    <property type="molecule type" value="Genomic_DNA"/>
</dbReference>
<protein>
    <submittedName>
        <fullName evidence="1">Uncharacterized protein</fullName>
    </submittedName>
</protein>
<accession>A0A6C0B9S2</accession>
<proteinExistence type="predicted"/>
<name>A0A6C0B9S2_9ZZZZ</name>